<dbReference type="AlphaFoldDB" id="A0A1H8A9C4"/>
<sequence>MKTETIAIHAGNHVDEATRAVIQPIIMSTTFERGEDGGFPAGYIYSRSSNPNRHALEHVLAKLEGGVEAAAFSSGNAAGMSVFQSLEPGTHIIAPDDMYHGLRNQLKTLFAGILTFDFIDVNDTEVLQQHIKPETGLIWIETPSNPLLKITDIKKVVAIAKSKGIKVLCDNTFATPICQRPFDLGADMVMHSATKYFGGHSDLMGGVLITAEKNDWWTKIRQVQEMGGAIPSPMDCYYLVRSIKTLPYRVKGHVQNAQLLAEYLEQHPNVEQVMYPGLPSHPQHDIAKDQMLAFGGMLSFIVKGDENDTHNIINKLKLFIKATSLGGVESLIEHRATVEGPDTKTPRNLLRVSVGLEHIDDLIADMEQALLR</sequence>
<dbReference type="GO" id="GO:0030170">
    <property type="term" value="F:pyridoxal phosphate binding"/>
    <property type="evidence" value="ECO:0007669"/>
    <property type="project" value="InterPro"/>
</dbReference>
<dbReference type="GO" id="GO:0019346">
    <property type="term" value="P:transsulfuration"/>
    <property type="evidence" value="ECO:0007669"/>
    <property type="project" value="InterPro"/>
</dbReference>
<dbReference type="RefSeq" id="WP_091206992.1">
    <property type="nucleotide sequence ID" value="NZ_FOCL01000001.1"/>
</dbReference>
<dbReference type="Proteomes" id="UP000198942">
    <property type="component" value="Unassembled WGS sequence"/>
</dbReference>
<dbReference type="InterPro" id="IPR015424">
    <property type="entry name" value="PyrdxlP-dep_Trfase"/>
</dbReference>
<dbReference type="PANTHER" id="PTHR11808:SF35">
    <property type="entry name" value="CYSTATHIONINE GAMMA-SYNTHASE (AFU_ORTHOLOGUE AFUA_7G01590)"/>
    <property type="match status" value="1"/>
</dbReference>
<dbReference type="SUPFAM" id="SSF53383">
    <property type="entry name" value="PLP-dependent transferases"/>
    <property type="match status" value="1"/>
</dbReference>
<comment type="similarity">
    <text evidence="4">Belongs to the trans-sulfuration enzymes family.</text>
</comment>
<name>A0A1H8A9C4_9SPHI</name>
<organism evidence="5 6">
    <name type="scientific">Mucilaginibacter gossypiicola</name>
    <dbReference type="NCBI Taxonomy" id="551995"/>
    <lineage>
        <taxon>Bacteria</taxon>
        <taxon>Pseudomonadati</taxon>
        <taxon>Bacteroidota</taxon>
        <taxon>Sphingobacteriia</taxon>
        <taxon>Sphingobacteriales</taxon>
        <taxon>Sphingobacteriaceae</taxon>
        <taxon>Mucilaginibacter</taxon>
    </lineage>
</organism>
<dbReference type="Pfam" id="PF01053">
    <property type="entry name" value="Cys_Met_Meta_PP"/>
    <property type="match status" value="1"/>
</dbReference>
<keyword evidence="2 3" id="KW-0663">Pyridoxal phosphate</keyword>
<accession>A0A1H8A9C4</accession>
<dbReference type="Gene3D" id="3.90.1150.10">
    <property type="entry name" value="Aspartate Aminotransferase, domain 1"/>
    <property type="match status" value="1"/>
</dbReference>
<evidence type="ECO:0000313" key="5">
    <source>
        <dbReference type="EMBL" id="SEM67395.1"/>
    </source>
</evidence>
<dbReference type="InterPro" id="IPR000277">
    <property type="entry name" value="Cys/Met-Metab_PyrdxlP-dep_enz"/>
</dbReference>
<dbReference type="PROSITE" id="PS00868">
    <property type="entry name" value="CYS_MET_METAB_PP"/>
    <property type="match status" value="1"/>
</dbReference>
<dbReference type="PIRSF" id="PIRSF001434">
    <property type="entry name" value="CGS"/>
    <property type="match status" value="1"/>
</dbReference>
<evidence type="ECO:0000256" key="3">
    <source>
        <dbReference type="PIRSR" id="PIRSR001434-2"/>
    </source>
</evidence>
<dbReference type="STRING" id="551995.SAMN05192574_101425"/>
<protein>
    <submittedName>
        <fullName evidence="5">Cystathionine gamma-synthase</fullName>
    </submittedName>
</protein>
<reference evidence="6" key="1">
    <citation type="submission" date="2016-10" db="EMBL/GenBank/DDBJ databases">
        <authorList>
            <person name="Varghese N."/>
            <person name="Submissions S."/>
        </authorList>
    </citation>
    <scope>NUCLEOTIDE SEQUENCE [LARGE SCALE GENOMIC DNA]</scope>
    <source>
        <strain evidence="6">Gh-48</strain>
    </source>
</reference>
<dbReference type="FunFam" id="3.40.640.10:FF:000046">
    <property type="entry name" value="Cystathionine gamma-lyase"/>
    <property type="match status" value="1"/>
</dbReference>
<dbReference type="PANTHER" id="PTHR11808">
    <property type="entry name" value="TRANS-SULFURATION ENZYME FAMILY MEMBER"/>
    <property type="match status" value="1"/>
</dbReference>
<dbReference type="InterPro" id="IPR054542">
    <property type="entry name" value="Cys_met_metab_PP"/>
</dbReference>
<proteinExistence type="inferred from homology"/>
<dbReference type="Gene3D" id="3.40.640.10">
    <property type="entry name" value="Type I PLP-dependent aspartate aminotransferase-like (Major domain)"/>
    <property type="match status" value="1"/>
</dbReference>
<keyword evidence="6" id="KW-1185">Reference proteome</keyword>
<evidence type="ECO:0000256" key="4">
    <source>
        <dbReference type="RuleBase" id="RU362118"/>
    </source>
</evidence>
<dbReference type="CDD" id="cd00614">
    <property type="entry name" value="CGS_like"/>
    <property type="match status" value="1"/>
</dbReference>
<comment type="cofactor">
    <cofactor evidence="1 4">
        <name>pyridoxal 5'-phosphate</name>
        <dbReference type="ChEBI" id="CHEBI:597326"/>
    </cofactor>
</comment>
<dbReference type="EMBL" id="FOCL01000001">
    <property type="protein sequence ID" value="SEM67395.1"/>
    <property type="molecule type" value="Genomic_DNA"/>
</dbReference>
<dbReference type="OrthoDB" id="9773476at2"/>
<dbReference type="GO" id="GO:0016846">
    <property type="term" value="F:carbon-sulfur lyase activity"/>
    <property type="evidence" value="ECO:0007669"/>
    <property type="project" value="TreeGrafter"/>
</dbReference>
<evidence type="ECO:0000256" key="2">
    <source>
        <dbReference type="ARBA" id="ARBA00022898"/>
    </source>
</evidence>
<dbReference type="InterPro" id="IPR015421">
    <property type="entry name" value="PyrdxlP-dep_Trfase_major"/>
</dbReference>
<feature type="modified residue" description="N6-(pyridoxal phosphate)lysine" evidence="3">
    <location>
        <position position="195"/>
    </location>
</feature>
<dbReference type="InterPro" id="IPR015422">
    <property type="entry name" value="PyrdxlP-dep_Trfase_small"/>
</dbReference>
<evidence type="ECO:0000313" key="6">
    <source>
        <dbReference type="Proteomes" id="UP000198942"/>
    </source>
</evidence>
<dbReference type="GO" id="GO:0005737">
    <property type="term" value="C:cytoplasm"/>
    <property type="evidence" value="ECO:0007669"/>
    <property type="project" value="TreeGrafter"/>
</dbReference>
<gene>
    <name evidence="5" type="ORF">SAMN05192574_101425</name>
</gene>
<evidence type="ECO:0000256" key="1">
    <source>
        <dbReference type="ARBA" id="ARBA00001933"/>
    </source>
</evidence>